<sequence length="35" mass="4158">MRERVGRRRWCSSNIIWRSSSAAREMRESRSCLGS</sequence>
<organism evidence="1">
    <name type="scientific">Rhizophora mucronata</name>
    <name type="common">Asiatic mangrove</name>
    <dbReference type="NCBI Taxonomy" id="61149"/>
    <lineage>
        <taxon>Eukaryota</taxon>
        <taxon>Viridiplantae</taxon>
        <taxon>Streptophyta</taxon>
        <taxon>Embryophyta</taxon>
        <taxon>Tracheophyta</taxon>
        <taxon>Spermatophyta</taxon>
        <taxon>Magnoliopsida</taxon>
        <taxon>eudicotyledons</taxon>
        <taxon>Gunneridae</taxon>
        <taxon>Pentapetalae</taxon>
        <taxon>rosids</taxon>
        <taxon>fabids</taxon>
        <taxon>Malpighiales</taxon>
        <taxon>Rhizophoraceae</taxon>
        <taxon>Rhizophora</taxon>
    </lineage>
</organism>
<reference evidence="1" key="1">
    <citation type="submission" date="2018-02" db="EMBL/GenBank/DDBJ databases">
        <title>Rhizophora mucronata_Transcriptome.</title>
        <authorList>
            <person name="Meera S.P."/>
            <person name="Sreeshan A."/>
            <person name="Augustine A."/>
        </authorList>
    </citation>
    <scope>NUCLEOTIDE SEQUENCE</scope>
    <source>
        <tissue evidence="1">Leaf</tissue>
    </source>
</reference>
<accession>A0A2P2Q7V4</accession>
<protein>
    <submittedName>
        <fullName evidence="1">Uncharacterized protein</fullName>
    </submittedName>
</protein>
<dbReference type="EMBL" id="GGEC01082579">
    <property type="protein sequence ID" value="MBX63063.1"/>
    <property type="molecule type" value="Transcribed_RNA"/>
</dbReference>
<name>A0A2P2Q7V4_RHIMU</name>
<evidence type="ECO:0000313" key="1">
    <source>
        <dbReference type="EMBL" id="MBX63063.1"/>
    </source>
</evidence>
<proteinExistence type="predicted"/>
<dbReference type="AlphaFoldDB" id="A0A2P2Q7V4"/>